<sequence>MALEYWLKGDIPPGPVKATVVTDVNRVVEIIRKYLGQEAILVGANIKEIEAAGNINVIDHIIEMAKALNAPVIVSSSDVVKRIDEKGFKGYKILFPLEAIQKISKGLVPCKLAIFIGFRYAYEWLLLNYLKHYRPDVQSLSLDPYAQPNATWTLPSLPLVVWYKNFTHIVESLKTFNQK</sequence>
<comment type="caution">
    <text evidence="1">The sequence shown here is derived from an EMBL/GenBank/DDBJ whole genome shotgun (WGS) entry which is preliminary data.</text>
</comment>
<dbReference type="Gene3D" id="3.40.50.1220">
    <property type="entry name" value="TPP-binding domain"/>
    <property type="match status" value="1"/>
</dbReference>
<dbReference type="AlphaFoldDB" id="A0ABD4Z6H0"/>
<dbReference type="Proteomes" id="UP001529235">
    <property type="component" value="Unassembled WGS sequence"/>
</dbReference>
<accession>A0ABD4Z6H0</accession>
<proteinExistence type="predicted"/>
<dbReference type="Pfam" id="PF02552">
    <property type="entry name" value="CO_dh"/>
    <property type="match status" value="1"/>
</dbReference>
<dbReference type="InterPro" id="IPR029035">
    <property type="entry name" value="DHS-like_NAD/FAD-binding_dom"/>
</dbReference>
<dbReference type="RefSeq" id="WP_285273761.1">
    <property type="nucleotide sequence ID" value="NZ_JASNVW010000003.1"/>
</dbReference>
<name>A0ABD4Z6H0_9CREN</name>
<dbReference type="EMBL" id="JASNVW010000003">
    <property type="protein sequence ID" value="MDK6028775.1"/>
    <property type="molecule type" value="Genomic_DNA"/>
</dbReference>
<dbReference type="InterPro" id="IPR003704">
    <property type="entry name" value="CdhB"/>
</dbReference>
<keyword evidence="2" id="KW-1185">Reference proteome</keyword>
<organism evidence="1 2">
    <name type="scientific">Ignisphaera cupida</name>
    <dbReference type="NCBI Taxonomy" id="3050454"/>
    <lineage>
        <taxon>Archaea</taxon>
        <taxon>Thermoproteota</taxon>
        <taxon>Thermoprotei</taxon>
        <taxon>Desulfurococcales</taxon>
        <taxon>Desulfurococcaceae</taxon>
        <taxon>Ignisphaera</taxon>
    </lineage>
</organism>
<protein>
    <submittedName>
        <fullName evidence="1">Carbon monoxide dehydrogenase beta subunit family protein</fullName>
    </submittedName>
</protein>
<gene>
    <name evidence="1" type="ORF">QPL79_05310</name>
</gene>
<reference evidence="1 2" key="1">
    <citation type="submission" date="2023-05" db="EMBL/GenBank/DDBJ databases">
        <title>A new hyperthermophilic archaea 'Ignisphaera cupida' sp. nov. and description of the family 'Ignisphaeraceae' fam. nov.</title>
        <authorList>
            <person name="Podosokorskaya O.A."/>
            <person name="Elcheninov A.G."/>
            <person name="Klukina A."/>
            <person name="Merkel A.Y."/>
        </authorList>
    </citation>
    <scope>NUCLEOTIDE SEQUENCE [LARGE SCALE GENOMIC DNA]</scope>
    <source>
        <strain evidence="1 2">4213-co</strain>
    </source>
</reference>
<dbReference type="SUPFAM" id="SSF52467">
    <property type="entry name" value="DHS-like NAD/FAD-binding domain"/>
    <property type="match status" value="1"/>
</dbReference>
<evidence type="ECO:0000313" key="1">
    <source>
        <dbReference type="EMBL" id="MDK6028775.1"/>
    </source>
</evidence>
<evidence type="ECO:0000313" key="2">
    <source>
        <dbReference type="Proteomes" id="UP001529235"/>
    </source>
</evidence>